<dbReference type="GO" id="GO:0003676">
    <property type="term" value="F:nucleic acid binding"/>
    <property type="evidence" value="ECO:0007669"/>
    <property type="project" value="InterPro"/>
</dbReference>
<protein>
    <submittedName>
        <fullName evidence="6">Protein containing DNA/RNA helicase, DEAD/DEAH box type</fullName>
    </submittedName>
</protein>
<reference evidence="6" key="2">
    <citation type="journal article" date="2014" name="ISME J.">
        <title>Microbial stratification in low pH oxic and suboxic macroscopic growths along an acid mine drainage.</title>
        <authorList>
            <person name="Mendez-Garcia C."/>
            <person name="Mesa V."/>
            <person name="Sprenger R.R."/>
            <person name="Richter M."/>
            <person name="Diez M.S."/>
            <person name="Solano J."/>
            <person name="Bargiela R."/>
            <person name="Golyshina O.V."/>
            <person name="Manteca A."/>
            <person name="Ramos J.L."/>
            <person name="Gallego J.R."/>
            <person name="Llorente I."/>
            <person name="Martins Dos Santos V.A."/>
            <person name="Jensen O.N."/>
            <person name="Pelaez A.I."/>
            <person name="Sanchez J."/>
            <person name="Ferrer M."/>
        </authorList>
    </citation>
    <scope>NUCLEOTIDE SEQUENCE</scope>
</reference>
<feature type="domain" description="Helicase ATP-binding" evidence="5">
    <location>
        <begin position="32"/>
        <end position="127"/>
    </location>
</feature>
<dbReference type="Gene3D" id="3.40.50.300">
    <property type="entry name" value="P-loop containing nucleotide triphosphate hydrolases"/>
    <property type="match status" value="1"/>
</dbReference>
<dbReference type="PANTHER" id="PTHR47961">
    <property type="entry name" value="DNA POLYMERASE THETA, PUTATIVE (AFU_ORTHOLOGUE AFUA_1G05260)-RELATED"/>
    <property type="match status" value="1"/>
</dbReference>
<evidence type="ECO:0000256" key="2">
    <source>
        <dbReference type="ARBA" id="ARBA00022801"/>
    </source>
</evidence>
<dbReference type="SUPFAM" id="SSF52540">
    <property type="entry name" value="P-loop containing nucleoside triphosphate hydrolases"/>
    <property type="match status" value="1"/>
</dbReference>
<evidence type="ECO:0000256" key="4">
    <source>
        <dbReference type="ARBA" id="ARBA00022840"/>
    </source>
</evidence>
<dbReference type="InterPro" id="IPR011545">
    <property type="entry name" value="DEAD/DEAH_box_helicase_dom"/>
</dbReference>
<dbReference type="InterPro" id="IPR050474">
    <property type="entry name" value="Hel308_SKI2-like"/>
</dbReference>
<evidence type="ECO:0000256" key="3">
    <source>
        <dbReference type="ARBA" id="ARBA00022806"/>
    </source>
</evidence>
<keyword evidence="1" id="KW-0547">Nucleotide-binding</keyword>
<dbReference type="AlphaFoldDB" id="T1AFP8"/>
<dbReference type="InterPro" id="IPR014001">
    <property type="entry name" value="Helicase_ATP-bd"/>
</dbReference>
<dbReference type="Pfam" id="PF00270">
    <property type="entry name" value="DEAD"/>
    <property type="match status" value="1"/>
</dbReference>
<gene>
    <name evidence="6" type="ORF">B1A_16336</name>
</gene>
<feature type="non-terminal residue" evidence="6">
    <location>
        <position position="127"/>
    </location>
</feature>
<dbReference type="GO" id="GO:0016787">
    <property type="term" value="F:hydrolase activity"/>
    <property type="evidence" value="ECO:0007669"/>
    <property type="project" value="UniProtKB-KW"/>
</dbReference>
<keyword evidence="2" id="KW-0378">Hydrolase</keyword>
<keyword evidence="3 6" id="KW-0347">Helicase</keyword>
<name>T1AFP8_9ZZZZ</name>
<accession>T1AFP8</accession>
<dbReference type="GO" id="GO:0005524">
    <property type="term" value="F:ATP binding"/>
    <property type="evidence" value="ECO:0007669"/>
    <property type="project" value="UniProtKB-KW"/>
</dbReference>
<keyword evidence="4" id="KW-0067">ATP-binding</keyword>
<dbReference type="InterPro" id="IPR027417">
    <property type="entry name" value="P-loop_NTPase"/>
</dbReference>
<sequence>MPLDRLPLDAPIRSILERDGITALFPPQAAAVPLVMAGENVVLACPTASGKSLVAYLALVRAARAGRTGLYMVPLRALAAEKAEELARFEELGLRVGISSGDFDLTNEQLDRLDILVATSEKADALL</sequence>
<dbReference type="EMBL" id="AUZX01012007">
    <property type="protein sequence ID" value="EQD40740.1"/>
    <property type="molecule type" value="Genomic_DNA"/>
</dbReference>
<dbReference type="PROSITE" id="PS51192">
    <property type="entry name" value="HELICASE_ATP_BIND_1"/>
    <property type="match status" value="1"/>
</dbReference>
<dbReference type="GO" id="GO:0004386">
    <property type="term" value="F:helicase activity"/>
    <property type="evidence" value="ECO:0007669"/>
    <property type="project" value="UniProtKB-KW"/>
</dbReference>
<evidence type="ECO:0000259" key="5">
    <source>
        <dbReference type="PROSITE" id="PS51192"/>
    </source>
</evidence>
<evidence type="ECO:0000256" key="1">
    <source>
        <dbReference type="ARBA" id="ARBA00022741"/>
    </source>
</evidence>
<organism evidence="6">
    <name type="scientific">mine drainage metagenome</name>
    <dbReference type="NCBI Taxonomy" id="410659"/>
    <lineage>
        <taxon>unclassified sequences</taxon>
        <taxon>metagenomes</taxon>
        <taxon>ecological metagenomes</taxon>
    </lineage>
</organism>
<dbReference type="PANTHER" id="PTHR47961:SF10">
    <property type="entry name" value="ATP-DEPENDENT DNA HELICASE HEL308"/>
    <property type="match status" value="1"/>
</dbReference>
<evidence type="ECO:0000313" key="6">
    <source>
        <dbReference type="EMBL" id="EQD40740.1"/>
    </source>
</evidence>
<comment type="caution">
    <text evidence="6">The sequence shown here is derived from an EMBL/GenBank/DDBJ whole genome shotgun (WGS) entry which is preliminary data.</text>
</comment>
<proteinExistence type="predicted"/>
<reference evidence="6" key="1">
    <citation type="submission" date="2013-08" db="EMBL/GenBank/DDBJ databases">
        <authorList>
            <person name="Mendez C."/>
            <person name="Richter M."/>
            <person name="Ferrer M."/>
            <person name="Sanchez J."/>
        </authorList>
    </citation>
    <scope>NUCLEOTIDE SEQUENCE</scope>
</reference>